<gene>
    <name evidence="1" type="ORF">ACOC_LOCUS5491</name>
</gene>
<sequence>MNDSRWTGAVRDWIPRDVKRTVGRPPTRWSELFTKCLEERHDARRVPRASGTHWATLARDREKWKICWRPLESLGDQRDYRHTSPYFCTHLAERPEPSEHKLTRLNPSKIEKDEPFVWFMGESDIENDEPFTWSMDGCDQASARQLPSRPLFMPRLPDQLSQSETGSVICPVPKCTGRFKNHDSLCFHCMLKHAELGAAGTPQNFAVEQYRFDNEKEYKVCTVLF</sequence>
<dbReference type="OrthoDB" id="5855354at2759"/>
<dbReference type="WBParaSite" id="ACOC_0000549001-mRNA-1">
    <property type="protein sequence ID" value="ACOC_0000549001-mRNA-1"/>
    <property type="gene ID" value="ACOC_0000549001"/>
</dbReference>
<name>A0A0R3PL86_ANGCS</name>
<reference evidence="1 2" key="2">
    <citation type="submission" date="2018-11" db="EMBL/GenBank/DDBJ databases">
        <authorList>
            <consortium name="Pathogen Informatics"/>
        </authorList>
    </citation>
    <scope>NUCLEOTIDE SEQUENCE [LARGE SCALE GENOMIC DNA]</scope>
    <source>
        <strain evidence="1 2">Costa Rica</strain>
    </source>
</reference>
<proteinExistence type="predicted"/>
<accession>A0A0R3PL86</accession>
<evidence type="ECO:0000313" key="3">
    <source>
        <dbReference type="WBParaSite" id="ACOC_0000549001-mRNA-1"/>
    </source>
</evidence>
<dbReference type="AlphaFoldDB" id="A0A0R3PL86"/>
<organism evidence="3">
    <name type="scientific">Angiostrongylus costaricensis</name>
    <name type="common">Nematode worm</name>
    <dbReference type="NCBI Taxonomy" id="334426"/>
    <lineage>
        <taxon>Eukaryota</taxon>
        <taxon>Metazoa</taxon>
        <taxon>Ecdysozoa</taxon>
        <taxon>Nematoda</taxon>
        <taxon>Chromadorea</taxon>
        <taxon>Rhabditida</taxon>
        <taxon>Rhabditina</taxon>
        <taxon>Rhabditomorpha</taxon>
        <taxon>Strongyloidea</taxon>
        <taxon>Metastrongylidae</taxon>
        <taxon>Angiostrongylus</taxon>
    </lineage>
</organism>
<dbReference type="Proteomes" id="UP000267027">
    <property type="component" value="Unassembled WGS sequence"/>
</dbReference>
<dbReference type="EMBL" id="UYYA01003874">
    <property type="protein sequence ID" value="VDM57076.1"/>
    <property type="molecule type" value="Genomic_DNA"/>
</dbReference>
<evidence type="ECO:0000313" key="1">
    <source>
        <dbReference type="EMBL" id="VDM57076.1"/>
    </source>
</evidence>
<protein>
    <submittedName>
        <fullName evidence="3">C2H2-type domain-containing protein</fullName>
    </submittedName>
</protein>
<evidence type="ECO:0000313" key="2">
    <source>
        <dbReference type="Proteomes" id="UP000267027"/>
    </source>
</evidence>
<reference evidence="3" key="1">
    <citation type="submission" date="2016-04" db="UniProtKB">
        <authorList>
            <consortium name="WormBaseParasite"/>
        </authorList>
    </citation>
    <scope>IDENTIFICATION</scope>
</reference>
<keyword evidence="2" id="KW-1185">Reference proteome</keyword>